<dbReference type="InterPro" id="IPR036397">
    <property type="entry name" value="RNaseH_sf"/>
</dbReference>
<gene>
    <name evidence="2" type="ORF">G6F64_003818</name>
</gene>
<proteinExistence type="predicted"/>
<name>A0A9P6XDP8_RHIOR</name>
<dbReference type="EMBL" id="JAANQT010000390">
    <property type="protein sequence ID" value="KAG1311424.1"/>
    <property type="molecule type" value="Genomic_DNA"/>
</dbReference>
<sequence>MTEKCKISLKRAHLQSVERNSPEKIEDRHAWVTNWLQTDMDYLSNCVFVDEAEFHVNMKRSYAWSKKGSRAIVKVPKTRALTTTIFGVISPFGIVNVSVRRLKAIAPSKKRKTTGSCRTVDETTSKRGAVTGHYFNFLSSTMDVLDKHEMFKDNYIIMDNAPIHQHEDIRKHIKNCGYRCIYLPSLFARTEFD</sequence>
<reference evidence="2" key="1">
    <citation type="journal article" date="2020" name="Microb. Genom.">
        <title>Genetic diversity of clinical and environmental Mucorales isolates obtained from an investigation of mucormycosis cases among solid organ transplant recipients.</title>
        <authorList>
            <person name="Nguyen M.H."/>
            <person name="Kaul D."/>
            <person name="Muto C."/>
            <person name="Cheng S.J."/>
            <person name="Richter R.A."/>
            <person name="Bruno V.M."/>
            <person name="Liu G."/>
            <person name="Beyhan S."/>
            <person name="Sundermann A.J."/>
            <person name="Mounaud S."/>
            <person name="Pasculle A.W."/>
            <person name="Nierman W.C."/>
            <person name="Driscoll E."/>
            <person name="Cumbie R."/>
            <person name="Clancy C.J."/>
            <person name="Dupont C.L."/>
        </authorList>
    </citation>
    <scope>NUCLEOTIDE SEQUENCE</scope>
    <source>
        <strain evidence="2">GL11</strain>
    </source>
</reference>
<feature type="domain" description="Tc1-like transposase DDE" evidence="1">
    <location>
        <begin position="46"/>
        <end position="185"/>
    </location>
</feature>
<dbReference type="Gene3D" id="3.30.420.10">
    <property type="entry name" value="Ribonuclease H-like superfamily/Ribonuclease H"/>
    <property type="match status" value="1"/>
</dbReference>
<dbReference type="InterPro" id="IPR038717">
    <property type="entry name" value="Tc1-like_DDE_dom"/>
</dbReference>
<accession>A0A9P6XDP8</accession>
<evidence type="ECO:0000313" key="2">
    <source>
        <dbReference type="EMBL" id="KAG1311424.1"/>
    </source>
</evidence>
<dbReference type="Pfam" id="PF13358">
    <property type="entry name" value="DDE_3"/>
    <property type="match status" value="1"/>
</dbReference>
<organism evidence="2 3">
    <name type="scientific">Rhizopus oryzae</name>
    <name type="common">Mucormycosis agent</name>
    <name type="synonym">Rhizopus arrhizus var. delemar</name>
    <dbReference type="NCBI Taxonomy" id="64495"/>
    <lineage>
        <taxon>Eukaryota</taxon>
        <taxon>Fungi</taxon>
        <taxon>Fungi incertae sedis</taxon>
        <taxon>Mucoromycota</taxon>
        <taxon>Mucoromycotina</taxon>
        <taxon>Mucoromycetes</taxon>
        <taxon>Mucorales</taxon>
        <taxon>Mucorineae</taxon>
        <taxon>Rhizopodaceae</taxon>
        <taxon>Rhizopus</taxon>
    </lineage>
</organism>
<protein>
    <recommendedName>
        <fullName evidence="1">Tc1-like transposase DDE domain-containing protein</fullName>
    </recommendedName>
</protein>
<keyword evidence="3" id="KW-1185">Reference proteome</keyword>
<evidence type="ECO:0000259" key="1">
    <source>
        <dbReference type="Pfam" id="PF13358"/>
    </source>
</evidence>
<dbReference type="GO" id="GO:0003676">
    <property type="term" value="F:nucleic acid binding"/>
    <property type="evidence" value="ECO:0007669"/>
    <property type="project" value="InterPro"/>
</dbReference>
<evidence type="ECO:0000313" key="3">
    <source>
        <dbReference type="Proteomes" id="UP000716291"/>
    </source>
</evidence>
<dbReference type="Proteomes" id="UP000716291">
    <property type="component" value="Unassembled WGS sequence"/>
</dbReference>
<dbReference type="AlphaFoldDB" id="A0A9P6XDP8"/>
<comment type="caution">
    <text evidence="2">The sequence shown here is derived from an EMBL/GenBank/DDBJ whole genome shotgun (WGS) entry which is preliminary data.</text>
</comment>